<feature type="compositionally biased region" description="Basic and acidic residues" evidence="1">
    <location>
        <begin position="485"/>
        <end position="499"/>
    </location>
</feature>
<dbReference type="STRING" id="4537.A0A0E0KPE5"/>
<organism evidence="2">
    <name type="scientific">Oryza punctata</name>
    <name type="common">Red rice</name>
    <dbReference type="NCBI Taxonomy" id="4537"/>
    <lineage>
        <taxon>Eukaryota</taxon>
        <taxon>Viridiplantae</taxon>
        <taxon>Streptophyta</taxon>
        <taxon>Embryophyta</taxon>
        <taxon>Tracheophyta</taxon>
        <taxon>Spermatophyta</taxon>
        <taxon>Magnoliopsida</taxon>
        <taxon>Liliopsida</taxon>
        <taxon>Poales</taxon>
        <taxon>Poaceae</taxon>
        <taxon>BOP clade</taxon>
        <taxon>Oryzoideae</taxon>
        <taxon>Oryzeae</taxon>
        <taxon>Oryzinae</taxon>
        <taxon>Oryza</taxon>
    </lineage>
</organism>
<dbReference type="PANTHER" id="PTHR34835">
    <property type="entry name" value="OS07G0283600 PROTEIN-RELATED"/>
    <property type="match status" value="1"/>
</dbReference>
<proteinExistence type="predicted"/>
<reference evidence="2" key="1">
    <citation type="submission" date="2015-04" db="UniProtKB">
        <authorList>
            <consortium name="EnsemblPlants"/>
        </authorList>
    </citation>
    <scope>IDENTIFICATION</scope>
</reference>
<dbReference type="EnsemblPlants" id="OPUNC04G07390.1">
    <property type="protein sequence ID" value="OPUNC04G07390.1"/>
    <property type="gene ID" value="OPUNC04G07390"/>
</dbReference>
<dbReference type="Gramene" id="OPUNC04G07390.1">
    <property type="protein sequence ID" value="OPUNC04G07390.1"/>
    <property type="gene ID" value="OPUNC04G07390"/>
</dbReference>
<name>A0A0E0KPE5_ORYPU</name>
<feature type="compositionally biased region" description="Gly residues" evidence="1">
    <location>
        <begin position="10"/>
        <end position="21"/>
    </location>
</feature>
<evidence type="ECO:0000256" key="1">
    <source>
        <dbReference type="SAM" id="MobiDB-lite"/>
    </source>
</evidence>
<feature type="region of interest" description="Disordered" evidence="1">
    <location>
        <begin position="1"/>
        <end position="42"/>
    </location>
</feature>
<dbReference type="AlphaFoldDB" id="A0A0E0KPE5"/>
<accession>A0A0E0KPE5</accession>
<dbReference type="eggNOG" id="KOG0778">
    <property type="taxonomic scope" value="Eukaryota"/>
</dbReference>
<evidence type="ECO:0000313" key="2">
    <source>
        <dbReference type="EnsemblPlants" id="OPUNC04G07390.1"/>
    </source>
</evidence>
<dbReference type="HOGENOM" id="CLU_550278_0_0_1"/>
<keyword evidence="3" id="KW-1185">Reference proteome</keyword>
<protein>
    <submittedName>
        <fullName evidence="2">Uncharacterized protein</fullName>
    </submittedName>
</protein>
<dbReference type="PANTHER" id="PTHR34835:SF77">
    <property type="entry name" value="OS08G0365200 PROTEIN"/>
    <property type="match status" value="1"/>
</dbReference>
<sequence>MARVVRLDSGSGGGSRGGSCSGFGQVSPPHQRPSVDGGNGGSNILIPDESRVSWSAARRLAARLSPFLCGTRGCKWGGMRFRRTMKKLVNDQKKFIRDHGFLSFLSLSEFKVPIRLVEWVMQKMNPDLCEYRYRGKVIVFDKLLTQQILGLRDGNTPVKLSGSSEAVKEIKSSYHGHLNNNHLGMGVCEKFLLSLHNEEKFVMTFMIYLFGTILCPATGNYVNMDYFYSLISYMDHLKNANYCTTLPEYAAFVGRYRMNLSYITHGSRPFRLRDQIPNLNQSNADAKGVKADVLEGAGAEDVGDVGGDDIEISDIALGSVFLDEWIRMSASCSQGTQKHNIKLREETKSALDMFKKCMMDLHAKRTEALSKDASCGTDSVRSSPSSLGFVMEHRSGSLVASDPCDAPSFNLFDEIDPEYISTQEMKDSTVIVLRVPSPVAQSSAASKPSSPLAAASASRAAHSTVVVRSPSPVPQSPTAANTSTIDKRARKDIDDGGADEKKMRTTTEVENVYMRCVTSMPNRRSKESSSDLPPPFFKLGGFHVSLEYFRNAMKTRGEMNNEVMAYWIEMFNEEYREESKIPSTQNSALTTFFSSNFTA</sequence>
<dbReference type="Proteomes" id="UP000026962">
    <property type="component" value="Chromosome 4"/>
</dbReference>
<evidence type="ECO:0000313" key="3">
    <source>
        <dbReference type="Proteomes" id="UP000026962"/>
    </source>
</evidence>
<feature type="region of interest" description="Disordered" evidence="1">
    <location>
        <begin position="463"/>
        <end position="499"/>
    </location>
</feature>
<reference evidence="2" key="2">
    <citation type="submission" date="2018-05" db="EMBL/GenBank/DDBJ databases">
        <title>OpunRS2 (Oryza punctata Reference Sequence Version 2).</title>
        <authorList>
            <person name="Zhang J."/>
            <person name="Kudrna D."/>
            <person name="Lee S."/>
            <person name="Talag J."/>
            <person name="Welchert J."/>
            <person name="Wing R.A."/>
        </authorList>
    </citation>
    <scope>NUCLEOTIDE SEQUENCE [LARGE SCALE GENOMIC DNA]</scope>
</reference>